<name>A0A915EHX0_9BILA</name>
<reference evidence="4" key="1">
    <citation type="submission" date="2022-11" db="UniProtKB">
        <authorList>
            <consortium name="WormBaseParasite"/>
        </authorList>
    </citation>
    <scope>IDENTIFICATION</scope>
</reference>
<dbReference type="AlphaFoldDB" id="A0A915EHX0"/>
<protein>
    <submittedName>
        <fullName evidence="4">Uncharacterized protein</fullName>
    </submittedName>
</protein>
<keyword evidence="2" id="KW-0812">Transmembrane</keyword>
<dbReference type="WBParaSite" id="jg5530">
    <property type="protein sequence ID" value="jg5530"/>
    <property type="gene ID" value="jg5530"/>
</dbReference>
<feature type="transmembrane region" description="Helical" evidence="2">
    <location>
        <begin position="115"/>
        <end position="139"/>
    </location>
</feature>
<feature type="region of interest" description="Disordered" evidence="1">
    <location>
        <begin position="146"/>
        <end position="189"/>
    </location>
</feature>
<keyword evidence="3" id="KW-1185">Reference proteome</keyword>
<organism evidence="3 4">
    <name type="scientific">Ditylenchus dipsaci</name>
    <dbReference type="NCBI Taxonomy" id="166011"/>
    <lineage>
        <taxon>Eukaryota</taxon>
        <taxon>Metazoa</taxon>
        <taxon>Ecdysozoa</taxon>
        <taxon>Nematoda</taxon>
        <taxon>Chromadorea</taxon>
        <taxon>Rhabditida</taxon>
        <taxon>Tylenchina</taxon>
        <taxon>Tylenchomorpha</taxon>
        <taxon>Sphaerularioidea</taxon>
        <taxon>Anguinidae</taxon>
        <taxon>Anguininae</taxon>
        <taxon>Ditylenchus</taxon>
    </lineage>
</organism>
<keyword evidence="2" id="KW-1133">Transmembrane helix</keyword>
<keyword evidence="2" id="KW-0472">Membrane</keyword>
<evidence type="ECO:0000256" key="2">
    <source>
        <dbReference type="SAM" id="Phobius"/>
    </source>
</evidence>
<evidence type="ECO:0000256" key="1">
    <source>
        <dbReference type="SAM" id="MobiDB-lite"/>
    </source>
</evidence>
<proteinExistence type="predicted"/>
<sequence>MYSYEIYHQNVCVARDGDVTVISEKGSSSGNFSSAGCNFPPSVCTLDCPMNFTISNVNSTGDCDLYLQFNGSQYMLESAPPTTPPIVSTTSPDDSILGTEQTNGVRLGGLETWKLGLIIGVCILLFLLLVGAVACFLIHRYCPDDPETDTNESGKNGPSKVVPTGRKPRGSKPRGEVNLSNDADANKPN</sequence>
<accession>A0A915EHX0</accession>
<evidence type="ECO:0000313" key="4">
    <source>
        <dbReference type="WBParaSite" id="jg5530"/>
    </source>
</evidence>
<feature type="compositionally biased region" description="Polar residues" evidence="1">
    <location>
        <begin position="178"/>
        <end position="189"/>
    </location>
</feature>
<evidence type="ECO:0000313" key="3">
    <source>
        <dbReference type="Proteomes" id="UP000887574"/>
    </source>
</evidence>
<dbReference type="Proteomes" id="UP000887574">
    <property type="component" value="Unplaced"/>
</dbReference>